<dbReference type="InterPro" id="IPR039366">
    <property type="entry name" value="Pilotin"/>
</dbReference>
<dbReference type="Pfam" id="PF09619">
    <property type="entry name" value="YscW"/>
    <property type="match status" value="1"/>
</dbReference>
<evidence type="ECO:0000313" key="1">
    <source>
        <dbReference type="EMBL" id="MCX2980265.1"/>
    </source>
</evidence>
<comment type="caution">
    <text evidence="1">The sequence shown here is derived from an EMBL/GenBank/DDBJ whole genome shotgun (WGS) entry which is preliminary data.</text>
</comment>
<dbReference type="EMBL" id="SHNN01000001">
    <property type="protein sequence ID" value="MCX2980265.1"/>
    <property type="molecule type" value="Genomic_DNA"/>
</dbReference>
<organism evidence="1 2">
    <name type="scientific">Candidatus Litorirhabdus singularis</name>
    <dbReference type="NCBI Taxonomy" id="2518993"/>
    <lineage>
        <taxon>Bacteria</taxon>
        <taxon>Pseudomonadati</taxon>
        <taxon>Pseudomonadota</taxon>
        <taxon>Gammaproteobacteria</taxon>
        <taxon>Cellvibrionales</taxon>
        <taxon>Halieaceae</taxon>
        <taxon>Candidatus Litorirhabdus</taxon>
    </lineage>
</organism>
<protein>
    <submittedName>
        <fullName evidence="1">Lipo-like protein</fullName>
    </submittedName>
</protein>
<dbReference type="InterPro" id="IPR053196">
    <property type="entry name" value="Lipoprotein_YbaY-like"/>
</dbReference>
<sequence length="157" mass="17248">MTVSNKKEINSFGWAHWCSQQLRLLMLLVLALVLVACSATKGKVPEQASLSGTVTYRERIALPPGALVTVQLQDQSLQDVKATVLAETIVEAKSGPPYAFSLDYFPPQIVPRRTYGLSVRITVGDQLWFINDTHIPAFPEDGSEHNIVVRRAGSSGR</sequence>
<gene>
    <name evidence="1" type="ORF">EYC98_05205</name>
</gene>
<accession>A0ABT3TDJ9</accession>
<name>A0ABT3TDJ9_9GAMM</name>
<evidence type="ECO:0000313" key="2">
    <source>
        <dbReference type="Proteomes" id="UP001143362"/>
    </source>
</evidence>
<dbReference type="Proteomes" id="UP001143362">
    <property type="component" value="Unassembled WGS sequence"/>
</dbReference>
<keyword evidence="2" id="KW-1185">Reference proteome</keyword>
<dbReference type="PANTHER" id="PTHR38013:SF1">
    <property type="entry name" value="GLYCOPROTEIN_POLYSACCHARIDE METABOLISM"/>
    <property type="match status" value="1"/>
</dbReference>
<proteinExistence type="predicted"/>
<dbReference type="PANTHER" id="PTHR38013">
    <property type="entry name" value="GLYCOPROTEIN/POLYSACCHARIDE METABOLISM"/>
    <property type="match status" value="1"/>
</dbReference>
<reference evidence="1" key="1">
    <citation type="submission" date="2019-02" db="EMBL/GenBank/DDBJ databases">
        <authorList>
            <person name="Li S.-H."/>
        </authorList>
    </citation>
    <scope>NUCLEOTIDE SEQUENCE</scope>
    <source>
        <strain evidence="1">IMCC14734</strain>
    </source>
</reference>